<comment type="caution">
    <text evidence="2">The sequence shown here is derived from an EMBL/GenBank/DDBJ whole genome shotgun (WGS) entry which is preliminary data.</text>
</comment>
<reference evidence="2" key="1">
    <citation type="submission" date="2020-07" db="EMBL/GenBank/DDBJ databases">
        <title>Clarias magur genome sequencing, assembly and annotation.</title>
        <authorList>
            <person name="Kushwaha B."/>
            <person name="Kumar R."/>
            <person name="Das P."/>
            <person name="Joshi C.G."/>
            <person name="Kumar D."/>
            <person name="Nagpure N.S."/>
            <person name="Pandey M."/>
            <person name="Agarwal S."/>
            <person name="Srivastava S."/>
            <person name="Singh M."/>
            <person name="Sahoo L."/>
            <person name="Jayasankar P."/>
            <person name="Meher P.K."/>
            <person name="Koringa P.G."/>
            <person name="Iquebal M.A."/>
            <person name="Das S.P."/>
            <person name="Bit A."/>
            <person name="Patnaik S."/>
            <person name="Patel N."/>
            <person name="Shah T.M."/>
            <person name="Hinsu A."/>
            <person name="Jena J.K."/>
        </authorList>
    </citation>
    <scope>NUCLEOTIDE SEQUENCE</scope>
    <source>
        <strain evidence="2">CIFAMagur01</strain>
        <tissue evidence="2">Testis</tissue>
    </source>
</reference>
<dbReference type="AlphaFoldDB" id="A0A8J4TJN1"/>
<gene>
    <name evidence="2" type="ORF">DAT39_013618</name>
</gene>
<feature type="region of interest" description="Disordered" evidence="1">
    <location>
        <begin position="45"/>
        <end position="98"/>
    </location>
</feature>
<sequence length="98" mass="11355">MYGMLTPSSRSEDREQVWECPRVAQANLKKSGNTESGCFLRVAFNRSHSSKSGRKRKERRKKSRVRIGEVLLHERHPSNDGRGRGKSGRTHMLVKREY</sequence>
<evidence type="ECO:0000313" key="2">
    <source>
        <dbReference type="EMBL" id="KAF5896665.1"/>
    </source>
</evidence>
<keyword evidence="3" id="KW-1185">Reference proteome</keyword>
<organism evidence="2 3">
    <name type="scientific">Clarias magur</name>
    <name type="common">Asian catfish</name>
    <name type="synonym">Macropteronotus magur</name>
    <dbReference type="NCBI Taxonomy" id="1594786"/>
    <lineage>
        <taxon>Eukaryota</taxon>
        <taxon>Metazoa</taxon>
        <taxon>Chordata</taxon>
        <taxon>Craniata</taxon>
        <taxon>Vertebrata</taxon>
        <taxon>Euteleostomi</taxon>
        <taxon>Actinopterygii</taxon>
        <taxon>Neopterygii</taxon>
        <taxon>Teleostei</taxon>
        <taxon>Ostariophysi</taxon>
        <taxon>Siluriformes</taxon>
        <taxon>Clariidae</taxon>
        <taxon>Clarias</taxon>
    </lineage>
</organism>
<proteinExistence type="predicted"/>
<feature type="compositionally biased region" description="Basic and acidic residues" evidence="1">
    <location>
        <begin position="71"/>
        <end position="83"/>
    </location>
</feature>
<name>A0A8J4TJN1_CLAMG</name>
<evidence type="ECO:0000256" key="1">
    <source>
        <dbReference type="SAM" id="MobiDB-lite"/>
    </source>
</evidence>
<protein>
    <submittedName>
        <fullName evidence="2">Uncharacterized protein</fullName>
    </submittedName>
</protein>
<feature type="compositionally biased region" description="Basic residues" evidence="1">
    <location>
        <begin position="48"/>
        <end position="65"/>
    </location>
</feature>
<feature type="compositionally biased region" description="Basic residues" evidence="1">
    <location>
        <begin position="84"/>
        <end position="98"/>
    </location>
</feature>
<accession>A0A8J4TJN1</accession>
<dbReference type="EMBL" id="QNUK01000268">
    <property type="protein sequence ID" value="KAF5896665.1"/>
    <property type="molecule type" value="Genomic_DNA"/>
</dbReference>
<evidence type="ECO:0000313" key="3">
    <source>
        <dbReference type="Proteomes" id="UP000727407"/>
    </source>
</evidence>
<dbReference type="Proteomes" id="UP000727407">
    <property type="component" value="Unassembled WGS sequence"/>
</dbReference>